<organism evidence="1 2">
    <name type="scientific">Streptomyces umbrinus</name>
    <dbReference type="NCBI Taxonomy" id="67370"/>
    <lineage>
        <taxon>Bacteria</taxon>
        <taxon>Bacillati</taxon>
        <taxon>Actinomycetota</taxon>
        <taxon>Actinomycetes</taxon>
        <taxon>Kitasatosporales</taxon>
        <taxon>Streptomycetaceae</taxon>
        <taxon>Streptomyces</taxon>
        <taxon>Streptomyces phaeochromogenes group</taxon>
    </lineage>
</organism>
<comment type="caution">
    <text evidence="1">The sequence shown here is derived from an EMBL/GenBank/DDBJ whole genome shotgun (WGS) entry which is preliminary data.</text>
</comment>
<gene>
    <name evidence="1" type="ORF">QF035_008997</name>
</gene>
<evidence type="ECO:0000313" key="1">
    <source>
        <dbReference type="EMBL" id="MDQ1031415.1"/>
    </source>
</evidence>
<proteinExistence type="predicted"/>
<protein>
    <submittedName>
        <fullName evidence="1">Uncharacterized protein</fullName>
    </submittedName>
</protein>
<name>A0ABU0T6H3_9ACTN</name>
<sequence length="72" mass="7701">MLHHKIALRRTAPAALRYMSGETVVPGKQEAVCDPTGRPVVVDVYRGQAFAALSPTGKPRVLGAEESLVDSK</sequence>
<accession>A0ABU0T6H3</accession>
<reference evidence="1 2" key="1">
    <citation type="submission" date="2023-07" db="EMBL/GenBank/DDBJ databases">
        <title>Comparative genomics of wheat-associated soil bacteria to identify genetic determinants of phenazine resistance.</title>
        <authorList>
            <person name="Mouncey N."/>
        </authorList>
    </citation>
    <scope>NUCLEOTIDE SEQUENCE [LARGE SCALE GENOMIC DNA]</scope>
    <source>
        <strain evidence="1 2">V2I4</strain>
    </source>
</reference>
<keyword evidence="2" id="KW-1185">Reference proteome</keyword>
<dbReference type="EMBL" id="JAUSZI010000002">
    <property type="protein sequence ID" value="MDQ1031415.1"/>
    <property type="molecule type" value="Genomic_DNA"/>
</dbReference>
<dbReference type="Proteomes" id="UP001230328">
    <property type="component" value="Unassembled WGS sequence"/>
</dbReference>
<evidence type="ECO:0000313" key="2">
    <source>
        <dbReference type="Proteomes" id="UP001230328"/>
    </source>
</evidence>